<dbReference type="EMBL" id="LASV01000023">
    <property type="protein sequence ID" value="KKA25415.1"/>
    <property type="molecule type" value="Genomic_DNA"/>
</dbReference>
<reference evidence="1 2" key="1">
    <citation type="submission" date="2015-04" db="EMBL/GenBank/DDBJ databases">
        <authorList>
            <person name="Heijne W.H."/>
            <person name="Fedorova N.D."/>
            <person name="Nierman W.C."/>
            <person name="Vollebregt A.W."/>
            <person name="Zhao Z."/>
            <person name="Wu L."/>
            <person name="Kumar M."/>
            <person name="Stam H."/>
            <person name="van den Berg M.A."/>
            <person name="Pel H.J."/>
        </authorList>
    </citation>
    <scope>NUCLEOTIDE SEQUENCE [LARGE SCALE GENOMIC DNA]</scope>
    <source>
        <strain evidence="1 2">CBS 393.64</strain>
    </source>
</reference>
<dbReference type="AlphaFoldDB" id="A0A0F4Z506"/>
<evidence type="ECO:0000313" key="1">
    <source>
        <dbReference type="EMBL" id="KKA25415.1"/>
    </source>
</evidence>
<protein>
    <submittedName>
        <fullName evidence="1">Uncharacterized protein</fullName>
    </submittedName>
</protein>
<dbReference type="RefSeq" id="XP_013332027.1">
    <property type="nucleotide sequence ID" value="XM_013476573.1"/>
</dbReference>
<dbReference type="GeneID" id="25312647"/>
<dbReference type="OrthoDB" id="10267969at2759"/>
<dbReference type="Proteomes" id="UP000053958">
    <property type="component" value="Unassembled WGS sequence"/>
</dbReference>
<keyword evidence="2" id="KW-1185">Reference proteome</keyword>
<sequence length="118" mass="13142">MNEMGLKPPPRSTRTRKKKHHLFCTLYLHHNCNPLPLDLYRFELAVCIFLGSYGNHSQISRSEVIACLYSNFVTSSAEIMSAPPIVKATLQAAVINASSNVMAQAITAYRTQMNALTD</sequence>
<gene>
    <name evidence="1" type="ORF">T310_0593</name>
</gene>
<organism evidence="1 2">
    <name type="scientific">Rasamsonia emersonii (strain ATCC 16479 / CBS 393.64 / IMI 116815)</name>
    <dbReference type="NCBI Taxonomy" id="1408163"/>
    <lineage>
        <taxon>Eukaryota</taxon>
        <taxon>Fungi</taxon>
        <taxon>Dikarya</taxon>
        <taxon>Ascomycota</taxon>
        <taxon>Pezizomycotina</taxon>
        <taxon>Eurotiomycetes</taxon>
        <taxon>Eurotiomycetidae</taxon>
        <taxon>Eurotiales</taxon>
        <taxon>Trichocomaceae</taxon>
        <taxon>Rasamsonia</taxon>
    </lineage>
</organism>
<proteinExistence type="predicted"/>
<name>A0A0F4Z506_RASE3</name>
<accession>A0A0F4Z506</accession>
<comment type="caution">
    <text evidence="1">The sequence shown here is derived from an EMBL/GenBank/DDBJ whole genome shotgun (WGS) entry which is preliminary data.</text>
</comment>
<evidence type="ECO:0000313" key="2">
    <source>
        <dbReference type="Proteomes" id="UP000053958"/>
    </source>
</evidence>